<evidence type="ECO:0000313" key="2">
    <source>
        <dbReference type="Proteomes" id="UP000061660"/>
    </source>
</evidence>
<dbReference type="EMBL" id="CP013652">
    <property type="protein sequence ID" value="ALS20960.1"/>
    <property type="molecule type" value="Genomic_DNA"/>
</dbReference>
<dbReference type="AlphaFoldDB" id="A0A0U2M1J5"/>
<dbReference type="STRING" id="162209.IJ22_05730"/>
<dbReference type="OrthoDB" id="2657769at2"/>
<keyword evidence="2" id="KW-1185">Reference proteome</keyword>
<organism evidence="1 2">
    <name type="scientific">Paenibacillus naphthalenovorans</name>
    <dbReference type="NCBI Taxonomy" id="162209"/>
    <lineage>
        <taxon>Bacteria</taxon>
        <taxon>Bacillati</taxon>
        <taxon>Bacillota</taxon>
        <taxon>Bacilli</taxon>
        <taxon>Bacillales</taxon>
        <taxon>Paenibacillaceae</taxon>
        <taxon>Paenibacillus</taxon>
    </lineage>
</organism>
<reference evidence="1 2" key="2">
    <citation type="journal article" date="2016" name="Genome Announc.">
        <title>Complete Genome Sequences of Two Interactive Moderate Thermophiles, Paenibacillus napthalenovorans 32O-Y and Paenibacillus sp. 32O-W.</title>
        <authorList>
            <person name="Butler R.R.III."/>
            <person name="Wang J."/>
            <person name="Stark B.C."/>
            <person name="Pombert J.F."/>
        </authorList>
    </citation>
    <scope>NUCLEOTIDE SEQUENCE [LARGE SCALE GENOMIC DNA]</scope>
    <source>
        <strain evidence="1 2">32O-Y</strain>
    </source>
</reference>
<dbReference type="Proteomes" id="UP000061660">
    <property type="component" value="Chromosome"/>
</dbReference>
<evidence type="ECO:0000313" key="1">
    <source>
        <dbReference type="EMBL" id="ALS20960.1"/>
    </source>
</evidence>
<dbReference type="KEGG" id="pnp:IJ22_05730"/>
<dbReference type="PATRIC" id="fig|162209.4.peg.607"/>
<sequence length="77" mass="9246">MWRRLLSVRRWAHVFRRIVPLLRSSRIPFREKLLFAVPALVYWIIPDVLPALPIDDVAVIMLLMNWFTERAERKYGA</sequence>
<reference evidence="2" key="1">
    <citation type="submission" date="2015-12" db="EMBL/GenBank/DDBJ databases">
        <title>Complete genome sequences of two moderately thermophilic Paenibacillus species.</title>
        <authorList>
            <person name="Butler R.III."/>
            <person name="Wang J."/>
            <person name="Stark B.C."/>
            <person name="Pombert J.-F."/>
        </authorList>
    </citation>
    <scope>NUCLEOTIDE SEQUENCE [LARGE SCALE GENOMIC DNA]</scope>
    <source>
        <strain evidence="2">32O-Y</strain>
    </source>
</reference>
<name>A0A0U2M1J5_9BACL</name>
<gene>
    <name evidence="1" type="ORF">IJ22_05730</name>
</gene>
<dbReference type="RefSeq" id="WP_054819076.1">
    <property type="nucleotide sequence ID" value="NZ_BJCS01000002.1"/>
</dbReference>
<protein>
    <submittedName>
        <fullName evidence="1">Uncharacterized protein</fullName>
    </submittedName>
</protein>
<accession>A0A0U2M1J5</accession>
<proteinExistence type="predicted"/>